<dbReference type="AlphaFoldDB" id="A0A0F9FG89"/>
<reference evidence="2" key="1">
    <citation type="journal article" date="2015" name="Nature">
        <title>Complex archaea that bridge the gap between prokaryotes and eukaryotes.</title>
        <authorList>
            <person name="Spang A."/>
            <person name="Saw J.H."/>
            <person name="Jorgensen S.L."/>
            <person name="Zaremba-Niedzwiedzka K."/>
            <person name="Martijn J."/>
            <person name="Lind A.E."/>
            <person name="van Eijk R."/>
            <person name="Schleper C."/>
            <person name="Guy L."/>
            <person name="Ettema T.J."/>
        </authorList>
    </citation>
    <scope>NUCLEOTIDE SEQUENCE</scope>
</reference>
<proteinExistence type="predicted"/>
<evidence type="ECO:0000313" key="2">
    <source>
        <dbReference type="EMBL" id="KKL50157.1"/>
    </source>
</evidence>
<organism evidence="2">
    <name type="scientific">marine sediment metagenome</name>
    <dbReference type="NCBI Taxonomy" id="412755"/>
    <lineage>
        <taxon>unclassified sequences</taxon>
        <taxon>metagenomes</taxon>
        <taxon>ecological metagenomes</taxon>
    </lineage>
</organism>
<feature type="region of interest" description="Disordered" evidence="1">
    <location>
        <begin position="184"/>
        <end position="204"/>
    </location>
</feature>
<comment type="caution">
    <text evidence="2">The sequence shown here is derived from an EMBL/GenBank/DDBJ whole genome shotgun (WGS) entry which is preliminary data.</text>
</comment>
<sequence>MSKHEAFLSKSMSTEEVSTISLAAHLGVSRNSIPDITKKFGLIKDGRGYRKLDVFRKVHGIEPILLAATFAAIKVKHSHSVPNDSSVGGESEAVCMIEELSNIYDLAETLWDQGLVPIQDLSGEYGYAHDTFRKKLKSGAVNLPPVQPIEFSPNRVMYRPLDVVLWHRHRIVLNLPRAVVSFPNRDMPSPREAENPAHLTAPTSEAMTSGVFAAAIAATDQKSGFSPSPA</sequence>
<gene>
    <name evidence="2" type="ORF">LCGC14_2308300</name>
</gene>
<protein>
    <submittedName>
        <fullName evidence="2">Uncharacterized protein</fullName>
    </submittedName>
</protein>
<accession>A0A0F9FG89</accession>
<feature type="non-terminal residue" evidence="2">
    <location>
        <position position="230"/>
    </location>
</feature>
<name>A0A0F9FG89_9ZZZZ</name>
<evidence type="ECO:0000256" key="1">
    <source>
        <dbReference type="SAM" id="MobiDB-lite"/>
    </source>
</evidence>
<dbReference type="EMBL" id="LAZR01032700">
    <property type="protein sequence ID" value="KKL50157.1"/>
    <property type="molecule type" value="Genomic_DNA"/>
</dbReference>